<dbReference type="AlphaFoldDB" id="A0A4U0UUZ1"/>
<dbReference type="EMBL" id="NAJP01000042">
    <property type="protein sequence ID" value="TKA38926.1"/>
    <property type="molecule type" value="Genomic_DNA"/>
</dbReference>
<proteinExistence type="inferred from homology"/>
<dbReference type="NCBIfam" id="TIGR01879">
    <property type="entry name" value="hydantase"/>
    <property type="match status" value="1"/>
</dbReference>
<dbReference type="Proteomes" id="UP000310066">
    <property type="component" value="Unassembled WGS sequence"/>
</dbReference>
<dbReference type="Gene3D" id="3.30.70.360">
    <property type="match status" value="1"/>
</dbReference>
<dbReference type="SUPFAM" id="SSF55031">
    <property type="entry name" value="Bacterial exopeptidase dimerisation domain"/>
    <property type="match status" value="1"/>
</dbReference>
<dbReference type="Proteomes" id="UP001175353">
    <property type="component" value="Unassembled WGS sequence"/>
</dbReference>
<comment type="similarity">
    <text evidence="1">Belongs to the peptidase M20A family.</text>
</comment>
<reference evidence="3" key="2">
    <citation type="submission" date="2021-12" db="EMBL/GenBank/DDBJ databases">
        <title>Black yeast isolated from Biological Soil Crust.</title>
        <authorList>
            <person name="Kurbessoian T."/>
        </authorList>
    </citation>
    <scope>NUCLEOTIDE SEQUENCE</scope>
    <source>
        <strain evidence="3">CCFEE 5208</strain>
    </source>
</reference>
<dbReference type="Pfam" id="PF01546">
    <property type="entry name" value="Peptidase_M20"/>
    <property type="match status" value="1"/>
</dbReference>
<comment type="caution">
    <text evidence="5">The sequence shown here is derived from an EMBL/GenBank/DDBJ whole genome shotgun (WGS) entry which is preliminary data.</text>
</comment>
<name>A0A4U0UUZ1_9PEZI</name>
<dbReference type="STRING" id="329885.A0A4U0UUZ1"/>
<evidence type="ECO:0000256" key="2">
    <source>
        <dbReference type="ARBA" id="ARBA00022801"/>
    </source>
</evidence>
<sequence>MLSSKFARQLSSTASRCGAPRALPTTPRRAYASVSSANAPAVDKLKVNGNRLWDDIHYTAQWSAPSPGGVTRLCADDNDKLARDWFREQVLALGADYKVNATGTQIAVIEGEDSSIPPIAMGSHLDTVATGGRFDGPLGVIGGLEVLRSLKEQGIKTRAPLCLFNWTNEEGARFFPLLGSSIVYAGRSTIQAAHASQSNDHSGITMGSELARIGYVGDGPNTFQEFPISAHFEIHVEQATTLEKAGKPIGWVEGWQGMTWYSLHLKGANGHANTYPMHGRRDALAGAGKIISALDDLAYTHNGRTTVTNILSGPWGACNIQSDTKLSFCLMHWEASGLDAMGRDIESRIRAISARHGLETTAKRDIHLYPGNFWPDAVDCVRRACGEKGMPSRTGTGHDSTMTQLLVPTAMVFARAKGGVSHSPEEWSDKEDCAESALALGKAVLNFDELMKTKREFELPAHIAAERKAMSVGRD</sequence>
<keyword evidence="2" id="KW-0378">Hydrolase</keyword>
<evidence type="ECO:0000256" key="1">
    <source>
        <dbReference type="ARBA" id="ARBA00006247"/>
    </source>
</evidence>
<dbReference type="EMBL" id="JASUXU010000142">
    <property type="protein sequence ID" value="KAK0303693.1"/>
    <property type="molecule type" value="Genomic_DNA"/>
</dbReference>
<accession>A0A4U0UUZ1</accession>
<evidence type="ECO:0000313" key="3">
    <source>
        <dbReference type="EMBL" id="KAK0303693.1"/>
    </source>
</evidence>
<dbReference type="GO" id="GO:0016813">
    <property type="term" value="F:hydrolase activity, acting on carbon-nitrogen (but not peptide) bonds, in linear amidines"/>
    <property type="evidence" value="ECO:0007669"/>
    <property type="project" value="InterPro"/>
</dbReference>
<keyword evidence="7" id="KW-1185">Reference proteome</keyword>
<evidence type="ECO:0000313" key="7">
    <source>
        <dbReference type="Proteomes" id="UP001175353"/>
    </source>
</evidence>
<organism evidence="5 6">
    <name type="scientific">Friedmanniomyces endolithicus</name>
    <dbReference type="NCBI Taxonomy" id="329885"/>
    <lineage>
        <taxon>Eukaryota</taxon>
        <taxon>Fungi</taxon>
        <taxon>Dikarya</taxon>
        <taxon>Ascomycota</taxon>
        <taxon>Pezizomycotina</taxon>
        <taxon>Dothideomycetes</taxon>
        <taxon>Dothideomycetidae</taxon>
        <taxon>Mycosphaerellales</taxon>
        <taxon>Teratosphaeriaceae</taxon>
        <taxon>Friedmanniomyces</taxon>
    </lineage>
</organism>
<dbReference type="EMBL" id="JAUJLE010000408">
    <property type="protein sequence ID" value="KAK0957322.1"/>
    <property type="molecule type" value="Genomic_DNA"/>
</dbReference>
<evidence type="ECO:0000313" key="5">
    <source>
        <dbReference type="EMBL" id="TKA38926.1"/>
    </source>
</evidence>
<reference evidence="5 6" key="1">
    <citation type="submission" date="2017-03" db="EMBL/GenBank/DDBJ databases">
        <title>Genomes of endolithic fungi from Antarctica.</title>
        <authorList>
            <person name="Coleine C."/>
            <person name="Masonjones S."/>
            <person name="Stajich J.E."/>
        </authorList>
    </citation>
    <scope>NUCLEOTIDE SEQUENCE [LARGE SCALE GENOMIC DNA]</scope>
    <source>
        <strain evidence="5 6">CCFEE 5311</strain>
    </source>
</reference>
<dbReference type="InterPro" id="IPR036264">
    <property type="entry name" value="Bact_exopeptidase_dim_dom"/>
</dbReference>
<dbReference type="InterPro" id="IPR001261">
    <property type="entry name" value="ArgE/DapE_CS"/>
</dbReference>
<dbReference type="InterPro" id="IPR010158">
    <property type="entry name" value="Amidase_Cbmase"/>
</dbReference>
<evidence type="ECO:0000313" key="6">
    <source>
        <dbReference type="Proteomes" id="UP000310066"/>
    </source>
</evidence>
<protein>
    <recommendedName>
        <fullName evidence="8">Peptidase M20 dimerisation domain-containing protein</fullName>
    </recommendedName>
</protein>
<evidence type="ECO:0008006" key="8">
    <source>
        <dbReference type="Google" id="ProtNLM"/>
    </source>
</evidence>
<reference evidence="4" key="3">
    <citation type="submission" date="2023-06" db="EMBL/GenBank/DDBJ databases">
        <title>Black Yeasts Isolated from many extreme environments.</title>
        <authorList>
            <person name="Coleine C."/>
            <person name="Stajich J.E."/>
            <person name="Selbmann L."/>
        </authorList>
    </citation>
    <scope>NUCLEOTIDE SEQUENCE</scope>
    <source>
        <strain evidence="4">CCFEE 5200</strain>
    </source>
</reference>
<dbReference type="CDD" id="cd03884">
    <property type="entry name" value="M20_bAS"/>
    <property type="match status" value="1"/>
</dbReference>
<dbReference type="PANTHER" id="PTHR32494">
    <property type="entry name" value="ALLANTOATE DEIMINASE-RELATED"/>
    <property type="match status" value="1"/>
</dbReference>
<dbReference type="OrthoDB" id="4676at2759"/>
<dbReference type="Gene3D" id="3.40.630.10">
    <property type="entry name" value="Zn peptidases"/>
    <property type="match status" value="1"/>
</dbReference>
<dbReference type="PROSITE" id="PS00758">
    <property type="entry name" value="ARGE_DAPE_CPG2_1"/>
    <property type="match status" value="1"/>
</dbReference>
<dbReference type="InterPro" id="IPR002933">
    <property type="entry name" value="Peptidase_M20"/>
</dbReference>
<dbReference type="SUPFAM" id="SSF53187">
    <property type="entry name" value="Zn-dependent exopeptidases"/>
    <property type="match status" value="1"/>
</dbReference>
<gene>
    <name evidence="5" type="ORF">B0A54_09975</name>
    <name evidence="3" type="ORF">LTR82_017472</name>
    <name evidence="4" type="ORF">LTR91_021930</name>
</gene>
<evidence type="ECO:0000313" key="4">
    <source>
        <dbReference type="EMBL" id="KAK0957322.1"/>
    </source>
</evidence>
<dbReference type="Proteomes" id="UP001168146">
    <property type="component" value="Unassembled WGS sequence"/>
</dbReference>
<dbReference type="PANTHER" id="PTHR32494:SF20">
    <property type="entry name" value="PEPTIDASE M20 DIMERISATION DOMAIN-CONTAINING PROTEIN"/>
    <property type="match status" value="1"/>
</dbReference>